<protein>
    <submittedName>
        <fullName evidence="1">Uncharacterized protein</fullName>
    </submittedName>
</protein>
<reference evidence="1 2" key="1">
    <citation type="submission" date="2016-01" db="EMBL/GenBank/DDBJ databases">
        <authorList>
            <person name="McClelland M."/>
            <person name="Jain A."/>
            <person name="Saraogi P."/>
            <person name="Mendelson R."/>
            <person name="Westerman R."/>
            <person name="SanMiguel P."/>
            <person name="Csonka L."/>
        </authorList>
    </citation>
    <scope>NUCLEOTIDE SEQUENCE [LARGE SCALE GENOMIC DNA]</scope>
    <source>
        <strain evidence="1 2">R-53146</strain>
    </source>
</reference>
<dbReference type="Proteomes" id="UP000182761">
    <property type="component" value="Unassembled WGS sequence"/>
</dbReference>
<accession>A0A0X3AQ45</accession>
<dbReference type="EMBL" id="FCOR01000007">
    <property type="protein sequence ID" value="CVK16491.1"/>
    <property type="molecule type" value="Genomic_DNA"/>
</dbReference>
<keyword evidence="2" id="KW-1185">Reference proteome</keyword>
<organism evidence="1 2">
    <name type="scientific">Apibacter mensalis</name>
    <dbReference type="NCBI Taxonomy" id="1586267"/>
    <lineage>
        <taxon>Bacteria</taxon>
        <taxon>Pseudomonadati</taxon>
        <taxon>Bacteroidota</taxon>
        <taxon>Flavobacteriia</taxon>
        <taxon>Flavobacteriales</taxon>
        <taxon>Weeksellaceae</taxon>
        <taxon>Apibacter</taxon>
    </lineage>
</organism>
<dbReference type="STRING" id="1586267.GCA_001418685_01347"/>
<dbReference type="AlphaFoldDB" id="A0A0X3AQ45"/>
<sequence length="54" mass="6280">MNLALDKYTNTSIMKNNLAYFFKSILFANKKSRYAEHNLLLSLLINKAGTKHYL</sequence>
<gene>
    <name evidence="1" type="ORF">Ga0061079_10795</name>
</gene>
<name>A0A0X3AQ45_9FLAO</name>
<evidence type="ECO:0000313" key="2">
    <source>
        <dbReference type="Proteomes" id="UP000182761"/>
    </source>
</evidence>
<evidence type="ECO:0000313" key="1">
    <source>
        <dbReference type="EMBL" id="CVK16491.1"/>
    </source>
</evidence>
<proteinExistence type="predicted"/>